<dbReference type="InterPro" id="IPR036915">
    <property type="entry name" value="Cyclin-like_sf"/>
</dbReference>
<dbReference type="SMART" id="SM00385">
    <property type="entry name" value="CYCLIN"/>
    <property type="match status" value="2"/>
</dbReference>
<dbReference type="Proteomes" id="UP000247409">
    <property type="component" value="Unassembled WGS sequence"/>
</dbReference>
<dbReference type="CDD" id="cd20514">
    <property type="entry name" value="CYCLIN_CCNC_rpt2"/>
    <property type="match status" value="1"/>
</dbReference>
<dbReference type="InterPro" id="IPR006671">
    <property type="entry name" value="Cyclin_N"/>
</dbReference>
<feature type="region of interest" description="Disordered" evidence="2">
    <location>
        <begin position="265"/>
        <end position="287"/>
    </location>
</feature>
<dbReference type="CDD" id="cd20513">
    <property type="entry name" value="CYCLIN_CCNC_rpt1"/>
    <property type="match status" value="1"/>
</dbReference>
<evidence type="ECO:0000259" key="3">
    <source>
        <dbReference type="SMART" id="SM00385"/>
    </source>
</evidence>
<sequence>MAANFWNSTHYRHWLRKVDEVYKQADAMMKKDQSTFKEDEQNNIKVIYSQIISTLAMKSKLRQRVAATAIVYYRRFFARNAVRDHDPRLIAPVALYLAAKAEEHTLAAKIVVAQMADIYQADHPYPYSVIHVYDYEFKLIAALEFDLIIYHPYRPMIQYCADASFHDLVTAAWPILNDSYKSDACLRYPPYLIAIASIYIAGTLRDREMTNWVKKMNIDLQELADIIQYLSALYANPSIIRTSGPQVERINNKLQSHFATKIQNAQSGLAKKPPSSSRPKMSLKLAE</sequence>
<proteinExistence type="inferred from homology"/>
<dbReference type="InterPro" id="IPR013763">
    <property type="entry name" value="Cyclin-like_dom"/>
</dbReference>
<feature type="domain" description="Cyclin-like" evidence="3">
    <location>
        <begin position="154"/>
        <end position="232"/>
    </location>
</feature>
<dbReference type="InterPro" id="IPR043198">
    <property type="entry name" value="Cyclin/Ssn8"/>
</dbReference>
<organism evidence="4 5">
    <name type="scientific">Gracilariopsis chorda</name>
    <dbReference type="NCBI Taxonomy" id="448386"/>
    <lineage>
        <taxon>Eukaryota</taxon>
        <taxon>Rhodophyta</taxon>
        <taxon>Florideophyceae</taxon>
        <taxon>Rhodymeniophycidae</taxon>
        <taxon>Gracilariales</taxon>
        <taxon>Gracilariaceae</taxon>
        <taxon>Gracilariopsis</taxon>
    </lineage>
</organism>
<dbReference type="AlphaFoldDB" id="A0A2V3IVV1"/>
<comment type="caution">
    <text evidence="4">The sequence shown here is derived from an EMBL/GenBank/DDBJ whole genome shotgun (WGS) entry which is preliminary data.</text>
</comment>
<dbReference type="Pfam" id="PF00134">
    <property type="entry name" value="Cyclin_N"/>
    <property type="match status" value="1"/>
</dbReference>
<gene>
    <name evidence="4" type="ORF">BWQ96_03932</name>
</gene>
<dbReference type="Gene3D" id="1.10.472.10">
    <property type="entry name" value="Cyclin-like"/>
    <property type="match status" value="2"/>
</dbReference>
<feature type="domain" description="Cyclin-like" evidence="3">
    <location>
        <begin position="50"/>
        <end position="141"/>
    </location>
</feature>
<keyword evidence="1" id="KW-0195">Cyclin</keyword>
<dbReference type="STRING" id="448386.A0A2V3IVV1"/>
<evidence type="ECO:0000313" key="5">
    <source>
        <dbReference type="Proteomes" id="UP000247409"/>
    </source>
</evidence>
<feature type="compositionally biased region" description="Low complexity" evidence="2">
    <location>
        <begin position="269"/>
        <end position="287"/>
    </location>
</feature>
<name>A0A2V3IVV1_9FLOR</name>
<comment type="similarity">
    <text evidence="1">Belongs to the cyclin family.</text>
</comment>
<protein>
    <submittedName>
        <fullName evidence="4">Cyclin-C1-1</fullName>
    </submittedName>
</protein>
<dbReference type="GO" id="GO:0006357">
    <property type="term" value="P:regulation of transcription by RNA polymerase II"/>
    <property type="evidence" value="ECO:0007669"/>
    <property type="project" value="InterPro"/>
</dbReference>
<keyword evidence="5" id="KW-1185">Reference proteome</keyword>
<dbReference type="GO" id="GO:0016538">
    <property type="term" value="F:cyclin-dependent protein serine/threonine kinase regulator activity"/>
    <property type="evidence" value="ECO:0007669"/>
    <property type="project" value="InterPro"/>
</dbReference>
<dbReference type="PANTHER" id="PTHR10026">
    <property type="entry name" value="CYCLIN"/>
    <property type="match status" value="1"/>
</dbReference>
<evidence type="ECO:0000256" key="2">
    <source>
        <dbReference type="SAM" id="MobiDB-lite"/>
    </source>
</evidence>
<reference evidence="4 5" key="1">
    <citation type="journal article" date="2018" name="Mol. Biol. Evol.">
        <title>Analysis of the draft genome of the red seaweed Gracilariopsis chorda provides insights into genome size evolution in Rhodophyta.</title>
        <authorList>
            <person name="Lee J."/>
            <person name="Yang E.C."/>
            <person name="Graf L."/>
            <person name="Yang J.H."/>
            <person name="Qiu H."/>
            <person name="Zel Zion U."/>
            <person name="Chan C.X."/>
            <person name="Stephens T.G."/>
            <person name="Weber A.P.M."/>
            <person name="Boo G.H."/>
            <person name="Boo S.M."/>
            <person name="Kim K.M."/>
            <person name="Shin Y."/>
            <person name="Jung M."/>
            <person name="Lee S.J."/>
            <person name="Yim H.S."/>
            <person name="Lee J.H."/>
            <person name="Bhattacharya D."/>
            <person name="Yoon H.S."/>
        </authorList>
    </citation>
    <scope>NUCLEOTIDE SEQUENCE [LARGE SCALE GENOMIC DNA]</scope>
    <source>
        <strain evidence="4 5">SKKU-2015</strain>
        <tissue evidence="4">Whole body</tissue>
    </source>
</reference>
<dbReference type="EMBL" id="NBIV01000041">
    <property type="protein sequence ID" value="PXF46276.1"/>
    <property type="molecule type" value="Genomic_DNA"/>
</dbReference>
<dbReference type="OrthoDB" id="3030at2759"/>
<dbReference type="SUPFAM" id="SSF47954">
    <property type="entry name" value="Cyclin-like"/>
    <property type="match status" value="2"/>
</dbReference>
<evidence type="ECO:0000313" key="4">
    <source>
        <dbReference type="EMBL" id="PXF46276.1"/>
    </source>
</evidence>
<evidence type="ECO:0000256" key="1">
    <source>
        <dbReference type="RuleBase" id="RU000383"/>
    </source>
</evidence>
<dbReference type="PIRSF" id="PIRSF028758">
    <property type="entry name" value="Cyclin, C/H/G types"/>
    <property type="match status" value="1"/>
</dbReference>
<accession>A0A2V3IVV1</accession>